<dbReference type="EMBL" id="QQZY01000002">
    <property type="protein sequence ID" value="RDI74971.1"/>
    <property type="molecule type" value="Genomic_DNA"/>
</dbReference>
<evidence type="ECO:0000313" key="2">
    <source>
        <dbReference type="EMBL" id="RDI74971.1"/>
    </source>
</evidence>
<evidence type="ECO:0000256" key="1">
    <source>
        <dbReference type="SAM" id="SignalP"/>
    </source>
</evidence>
<feature type="chain" id="PRO_5039235901" evidence="1">
    <location>
        <begin position="21"/>
        <end position="164"/>
    </location>
</feature>
<dbReference type="Proteomes" id="UP000254134">
    <property type="component" value="Unassembled WGS sequence"/>
</dbReference>
<protein>
    <submittedName>
        <fullName evidence="2">Uncharacterized protein</fullName>
    </submittedName>
</protein>
<dbReference type="AlphaFoldDB" id="A0A7M2YZM9"/>
<keyword evidence="3" id="KW-1185">Reference proteome</keyword>
<gene>
    <name evidence="2" type="ORF">Gocc_0769</name>
</gene>
<keyword evidence="1" id="KW-0732">Signal</keyword>
<feature type="signal peptide" evidence="1">
    <location>
        <begin position="1"/>
        <end position="20"/>
    </location>
</feature>
<sequence>MRLAALALAALALSASTAVGGRNAPTGSLSLEDGRGIVKIVGRGVLVGRIDRGSLEIQDLSPADQWSPRVNGVPRGKVVGLRGQNVLFFVPGGRYRIVARGEGISISARGAGQAVIDGEPDATGAAGTFAIGDDAPQPLPQTRLRLVFPASDVPAPVDSGKLRP</sequence>
<reference evidence="3" key="2">
    <citation type="journal article" date="2019" name="MicrobiologyOpen">
        <title>High-quality draft genome sequence of Gaiella occulta isolated from a 150 meter deep mineral water borehole and comparison with the genome sequences of other deep-branching lineages of the phylum Actinobacteria.</title>
        <authorList>
            <person name="Severino R."/>
            <person name="Froufe H.J.C."/>
            <person name="Barroso C."/>
            <person name="Albuquerque L."/>
            <person name="Lobo-da-Cunha A."/>
            <person name="da Costa M.S."/>
            <person name="Egas C."/>
        </authorList>
    </citation>
    <scope>NUCLEOTIDE SEQUENCE [LARGE SCALE GENOMIC DNA]</scope>
    <source>
        <strain evidence="3">F2-233</strain>
    </source>
</reference>
<proteinExistence type="predicted"/>
<accession>A0A7M2YZM9</accession>
<organism evidence="2 3">
    <name type="scientific">Gaiella occulta</name>
    <dbReference type="NCBI Taxonomy" id="1002870"/>
    <lineage>
        <taxon>Bacteria</taxon>
        <taxon>Bacillati</taxon>
        <taxon>Actinomycetota</taxon>
        <taxon>Thermoleophilia</taxon>
        <taxon>Gaiellales</taxon>
        <taxon>Gaiellaceae</taxon>
        <taxon>Gaiella</taxon>
    </lineage>
</organism>
<reference evidence="2 3" key="1">
    <citation type="submission" date="2018-07" db="EMBL/GenBank/DDBJ databases">
        <title>High-quality-draft genome sequence of Gaiella occulta.</title>
        <authorList>
            <person name="Severino R."/>
            <person name="Froufe H.J.C."/>
            <person name="Rainey F.A."/>
            <person name="Barroso C."/>
            <person name="Albuquerque L."/>
            <person name="Lobo-Da-Cunha A."/>
            <person name="Da Costa M.S."/>
            <person name="Egas C."/>
        </authorList>
    </citation>
    <scope>NUCLEOTIDE SEQUENCE [LARGE SCALE GENOMIC DNA]</scope>
    <source>
        <strain evidence="2 3">F2-233</strain>
    </source>
</reference>
<dbReference type="RefSeq" id="WP_114795232.1">
    <property type="nucleotide sequence ID" value="NZ_QQZY01000002.1"/>
</dbReference>
<comment type="caution">
    <text evidence="2">The sequence shown here is derived from an EMBL/GenBank/DDBJ whole genome shotgun (WGS) entry which is preliminary data.</text>
</comment>
<evidence type="ECO:0000313" key="3">
    <source>
        <dbReference type="Proteomes" id="UP000254134"/>
    </source>
</evidence>
<name>A0A7M2YZM9_9ACTN</name>